<dbReference type="Proteomes" id="UP000683559">
    <property type="component" value="Chromosome"/>
</dbReference>
<dbReference type="EMBL" id="CP077683">
    <property type="protein sequence ID" value="QXE89972.1"/>
    <property type="molecule type" value="Genomic_DNA"/>
</dbReference>
<dbReference type="RefSeq" id="WP_217286637.1">
    <property type="nucleotide sequence ID" value="NZ_CP077683.1"/>
</dbReference>
<dbReference type="InterPro" id="IPR005564">
    <property type="entry name" value="Major_capsid_GpE"/>
</dbReference>
<organism evidence="1 2">
    <name type="scientific">Geomonas subterranea</name>
    <dbReference type="NCBI Taxonomy" id="2847989"/>
    <lineage>
        <taxon>Bacteria</taxon>
        <taxon>Pseudomonadati</taxon>
        <taxon>Thermodesulfobacteriota</taxon>
        <taxon>Desulfuromonadia</taxon>
        <taxon>Geobacterales</taxon>
        <taxon>Geobacteraceae</taxon>
        <taxon>Geomonas</taxon>
    </lineage>
</organism>
<reference evidence="1 2" key="1">
    <citation type="submission" date="2021-06" db="EMBL/GenBank/DDBJ databases">
        <title>Gemonas diversity in paddy soil.</title>
        <authorList>
            <person name="Liu G."/>
        </authorList>
    </citation>
    <scope>NUCLEOTIDE SEQUENCE [LARGE SCALE GENOMIC DNA]</scope>
    <source>
        <strain evidence="1 2">RG2</strain>
    </source>
</reference>
<accession>A0ABX8LE81</accession>
<sequence>MSIDAFLRRTLAPVVQRVPVPGRFLRQRFFGRVYTFGTTDIDIDVVMPKRGMAPYVHPTLAGKVTSSQGYTMKTYTPPTLKPNKLITPDHLYVRRPSATLYDQGEDLAKVLDELMGERVAEINDEIAFRIEQQASKALFAGVIPVTGEGYNHIIDFNLPPTHNIILLNAAAWDQVGTATPWDDLVNACRINAQDGQVVSDTVVFGAEAWPLFREDLRAKGLLNMLNLDLGMISPTQIDPGTTYLGSIRDSDMNVDLFSYSARYQDEDGTMKPYIPVDEVFVGSTLATGNQELYGAVQSLQTSNFRGQIFIDVEFRKNPELIELLPQSAPLIALLEPAAGTRIKVK</sequence>
<evidence type="ECO:0000313" key="1">
    <source>
        <dbReference type="EMBL" id="QXE89972.1"/>
    </source>
</evidence>
<gene>
    <name evidence="1" type="ORF">KP001_16325</name>
</gene>
<keyword evidence="2" id="KW-1185">Reference proteome</keyword>
<name>A0ABX8LE81_9BACT</name>
<protein>
    <submittedName>
        <fullName evidence="1">Major capsid protein</fullName>
    </submittedName>
</protein>
<proteinExistence type="predicted"/>
<dbReference type="Pfam" id="PF03864">
    <property type="entry name" value="Phage_cap_E"/>
    <property type="match status" value="1"/>
</dbReference>
<evidence type="ECO:0000313" key="2">
    <source>
        <dbReference type="Proteomes" id="UP000683559"/>
    </source>
</evidence>